<dbReference type="PRINTS" id="PR00344">
    <property type="entry name" value="BCTRLSENSOR"/>
</dbReference>
<evidence type="ECO:0000256" key="1">
    <source>
        <dbReference type="ARBA" id="ARBA00000085"/>
    </source>
</evidence>
<dbReference type="EMBL" id="VHSG01000002">
    <property type="protein sequence ID" value="TQV86065.1"/>
    <property type="molecule type" value="Genomic_DNA"/>
</dbReference>
<dbReference type="SUPFAM" id="SSF47384">
    <property type="entry name" value="Homodimeric domain of signal transducing histidine kinase"/>
    <property type="match status" value="1"/>
</dbReference>
<dbReference type="InterPro" id="IPR004358">
    <property type="entry name" value="Sig_transdc_His_kin-like_C"/>
</dbReference>
<dbReference type="InterPro" id="IPR003661">
    <property type="entry name" value="HisK_dim/P_dom"/>
</dbReference>
<dbReference type="SUPFAM" id="SSF55874">
    <property type="entry name" value="ATPase domain of HSP90 chaperone/DNA topoisomerase II/histidine kinase"/>
    <property type="match status" value="1"/>
</dbReference>
<comment type="catalytic activity">
    <reaction evidence="1">
        <text>ATP + protein L-histidine = ADP + protein N-phospho-L-histidine.</text>
        <dbReference type="EC" id="2.7.13.3"/>
    </reaction>
</comment>
<dbReference type="InterPro" id="IPR005467">
    <property type="entry name" value="His_kinase_dom"/>
</dbReference>
<comment type="caution">
    <text evidence="6">The sequence shown here is derived from an EMBL/GenBank/DDBJ whole genome shotgun (WGS) entry which is preliminary data.</text>
</comment>
<feature type="domain" description="Histidine kinase" evidence="5">
    <location>
        <begin position="303"/>
        <end position="528"/>
    </location>
</feature>
<keyword evidence="4" id="KW-0812">Transmembrane</keyword>
<protein>
    <recommendedName>
        <fullName evidence="2">histidine kinase</fullName>
        <ecNumber evidence="2">2.7.13.3</ecNumber>
    </recommendedName>
</protein>
<dbReference type="Gene3D" id="1.10.287.130">
    <property type="match status" value="1"/>
</dbReference>
<reference evidence="6 7" key="1">
    <citation type="submission" date="2019-06" db="EMBL/GenBank/DDBJ databases">
        <title>Whole genome sequence for Cellvibrionaceae sp. R142.</title>
        <authorList>
            <person name="Wang G."/>
        </authorList>
    </citation>
    <scope>NUCLEOTIDE SEQUENCE [LARGE SCALE GENOMIC DNA]</scope>
    <source>
        <strain evidence="6 7">R142</strain>
    </source>
</reference>
<dbReference type="Pfam" id="PF02518">
    <property type="entry name" value="HATPase_c"/>
    <property type="match status" value="1"/>
</dbReference>
<dbReference type="InterPro" id="IPR036890">
    <property type="entry name" value="HATPase_C_sf"/>
</dbReference>
<dbReference type="PANTHER" id="PTHR43065">
    <property type="entry name" value="SENSOR HISTIDINE KINASE"/>
    <property type="match status" value="1"/>
</dbReference>
<dbReference type="Gene3D" id="3.30.565.10">
    <property type="entry name" value="Histidine kinase-like ATPase, C-terminal domain"/>
    <property type="match status" value="1"/>
</dbReference>
<dbReference type="CDD" id="cd00082">
    <property type="entry name" value="HisKA"/>
    <property type="match status" value="1"/>
</dbReference>
<keyword evidence="3" id="KW-0597">Phosphoprotein</keyword>
<dbReference type="GO" id="GO:0000155">
    <property type="term" value="F:phosphorelay sensor kinase activity"/>
    <property type="evidence" value="ECO:0007669"/>
    <property type="project" value="InterPro"/>
</dbReference>
<gene>
    <name evidence="6" type="ORF">FKG94_00450</name>
</gene>
<dbReference type="OrthoDB" id="9808408at2"/>
<dbReference type="InterPro" id="IPR003594">
    <property type="entry name" value="HATPase_dom"/>
</dbReference>
<dbReference type="PANTHER" id="PTHR43065:SF42">
    <property type="entry name" value="TWO-COMPONENT SENSOR PPRA"/>
    <property type="match status" value="1"/>
</dbReference>
<evidence type="ECO:0000313" key="6">
    <source>
        <dbReference type="EMBL" id="TQV86065.1"/>
    </source>
</evidence>
<sequence>MDSGWRSAPVRFWGRSGPARWEWSVFLVNAGLWAKKQDFEFMAISHQTRIKTIVFTWLSIASLIPGIILCVSFLAGSWGRSAESYIVYLYPLLLAVAVFSTGYLFLCLLKSEIVKYFFGLIRDCGGAENYELFLPKSIDQILPAVVFHINSLEQEKYRLSDEIERQKNEYRSILDSQAEIIFIISEDGFISYRNISFTLFFDDFGRQRDADSLCDISGKISDLLQDLEAFLAEARTTGAKQECTTTVFFDGKKRFVGWKIQPMQEYRPVRFLLVGRDETENMIIREKNLRLERIAVIGKAASAIFHEVNQPMSVMQISASLIEDLCRNFPEQEQGANTDEILANTKIIIDQIERTNQIIRNLRLLHSPEHQKIQTELFNPNQVMYRVHQYLAQELSGNNISFSYATKSPNAIIDGNTVLFSQVIVNIVQNSIHSLASDPDQTDRQIAVLSEVVGDQYMIIITDNGQGIPEADLARVMEPFFTTKPPDIGSGIGLSLCQDIVTKMNGKLGMSNIEPHGLKTVIVVPLPGA</sequence>
<name>A0A545U9C0_9GAMM</name>
<keyword evidence="4" id="KW-1133">Transmembrane helix</keyword>
<proteinExistence type="predicted"/>
<dbReference type="EC" id="2.7.13.3" evidence="2"/>
<evidence type="ECO:0000256" key="2">
    <source>
        <dbReference type="ARBA" id="ARBA00012438"/>
    </source>
</evidence>
<dbReference type="Proteomes" id="UP000319732">
    <property type="component" value="Unassembled WGS sequence"/>
</dbReference>
<keyword evidence="7" id="KW-1185">Reference proteome</keyword>
<accession>A0A545U9C0</accession>
<evidence type="ECO:0000259" key="5">
    <source>
        <dbReference type="PROSITE" id="PS50109"/>
    </source>
</evidence>
<keyword evidence="4" id="KW-0472">Membrane</keyword>
<dbReference type="InterPro" id="IPR036097">
    <property type="entry name" value="HisK_dim/P_sf"/>
</dbReference>
<dbReference type="CDD" id="cd00075">
    <property type="entry name" value="HATPase"/>
    <property type="match status" value="1"/>
</dbReference>
<evidence type="ECO:0000313" key="7">
    <source>
        <dbReference type="Proteomes" id="UP000319732"/>
    </source>
</evidence>
<evidence type="ECO:0000256" key="4">
    <source>
        <dbReference type="SAM" id="Phobius"/>
    </source>
</evidence>
<organism evidence="6 7">
    <name type="scientific">Exilibacterium tricleocarpae</name>
    <dbReference type="NCBI Taxonomy" id="2591008"/>
    <lineage>
        <taxon>Bacteria</taxon>
        <taxon>Pseudomonadati</taxon>
        <taxon>Pseudomonadota</taxon>
        <taxon>Gammaproteobacteria</taxon>
        <taxon>Cellvibrionales</taxon>
        <taxon>Cellvibrionaceae</taxon>
        <taxon>Exilibacterium</taxon>
    </lineage>
</organism>
<dbReference type="SMART" id="SM00387">
    <property type="entry name" value="HATPase_c"/>
    <property type="match status" value="1"/>
</dbReference>
<feature type="transmembrane region" description="Helical" evidence="4">
    <location>
        <begin position="52"/>
        <end position="75"/>
    </location>
</feature>
<evidence type="ECO:0000256" key="3">
    <source>
        <dbReference type="ARBA" id="ARBA00022553"/>
    </source>
</evidence>
<feature type="transmembrane region" description="Helical" evidence="4">
    <location>
        <begin position="87"/>
        <end position="109"/>
    </location>
</feature>
<dbReference type="AlphaFoldDB" id="A0A545U9C0"/>
<dbReference type="PROSITE" id="PS50109">
    <property type="entry name" value="HIS_KIN"/>
    <property type="match status" value="1"/>
</dbReference>